<reference evidence="1" key="1">
    <citation type="submission" date="2022-08" db="EMBL/GenBank/DDBJ databases">
        <title>Genome Sequence of Pycnoporus sanguineus.</title>
        <authorList>
            <person name="Buettner E."/>
        </authorList>
    </citation>
    <scope>NUCLEOTIDE SEQUENCE</scope>
    <source>
        <strain evidence="1">CG-C14</strain>
    </source>
</reference>
<organism evidence="1 2">
    <name type="scientific">Trametes sanguinea</name>
    <dbReference type="NCBI Taxonomy" id="158606"/>
    <lineage>
        <taxon>Eukaryota</taxon>
        <taxon>Fungi</taxon>
        <taxon>Dikarya</taxon>
        <taxon>Basidiomycota</taxon>
        <taxon>Agaricomycotina</taxon>
        <taxon>Agaricomycetes</taxon>
        <taxon>Polyporales</taxon>
        <taxon>Polyporaceae</taxon>
        <taxon>Trametes</taxon>
    </lineage>
</organism>
<comment type="caution">
    <text evidence="1">The sequence shown here is derived from an EMBL/GenBank/DDBJ whole genome shotgun (WGS) entry which is preliminary data.</text>
</comment>
<evidence type="ECO:0000313" key="2">
    <source>
        <dbReference type="Proteomes" id="UP001144978"/>
    </source>
</evidence>
<name>A0ACC1NCL0_9APHY</name>
<proteinExistence type="predicted"/>
<protein>
    <submittedName>
        <fullName evidence="1">Uncharacterized protein</fullName>
    </submittedName>
</protein>
<keyword evidence="2" id="KW-1185">Reference proteome</keyword>
<dbReference type="Proteomes" id="UP001144978">
    <property type="component" value="Unassembled WGS sequence"/>
</dbReference>
<evidence type="ECO:0000313" key="1">
    <source>
        <dbReference type="EMBL" id="KAJ2977047.1"/>
    </source>
</evidence>
<sequence length="601" mass="65553">MSAHTVQRVIFEGGYASDLQLAYEMRQAPNFTASGDATTNHCVNFEARHLHIPHPAAGQSEHIYTRLLGVESSADHTSETQVSGWISRLQGLINTYNASPLVLRNGKKVSVDECAVKLTGIGGNHAADQIKTHGLLASWKKEMTYRFLARNHLGTSEPGKPAGAALQKLITAASTAAVDASGGPDAWAVLSPEAQTAIYIDKINAATATLGKSLYESLPAEERRPLDLFIRLGCAMHKDLNSVKGGSSAMAMAWGELGTTPPLLLTNKENTSALKGVDLDVLAAASSLLSTEDLTAAELRALESSTRGGVKLTSLAGALFNHKDDKKGHHDTYAFYFRETVGQPLRFPDTSNTRYGSHCAAAAELLVNREHYLRFLEVIRDRKERPGFNNMEENVYRGLQDVPTLTELAILALYGQAISHPYLRTTRALQNGPELLLSNSRGDKSCKTAAMGGEEWERPEVVAAVLALASTLPHLRDVLHAFLTGALHTWERFTAEFATGGAIDLATEEELDRAYLLPTNDHNEGALGSYRLWSRRYPNGSQAYYNALAKFFHNDMEAFMEMHLANEEDQKDMRRAACAMDSSGHEATGFGRCPMINLGAR</sequence>
<gene>
    <name evidence="1" type="ORF">NUW54_g11471</name>
</gene>
<dbReference type="EMBL" id="JANSHE010004491">
    <property type="protein sequence ID" value="KAJ2977047.1"/>
    <property type="molecule type" value="Genomic_DNA"/>
</dbReference>
<accession>A0ACC1NCL0</accession>